<sequence length="68" mass="7571">MAWQVLLLLHCPVSSIPTHTGHIYVIVQYNNLPRREYLPAARAQGPGPRLKLTDYSNLTYLPPGSTLG</sequence>
<evidence type="ECO:0008006" key="4">
    <source>
        <dbReference type="Google" id="ProtNLM"/>
    </source>
</evidence>
<keyword evidence="1" id="KW-0732">Signal</keyword>
<dbReference type="AlphaFoldDB" id="A0A8T0IEG7"/>
<evidence type="ECO:0000256" key="1">
    <source>
        <dbReference type="SAM" id="SignalP"/>
    </source>
</evidence>
<evidence type="ECO:0000313" key="2">
    <source>
        <dbReference type="EMBL" id="KAG0581772.1"/>
    </source>
</evidence>
<protein>
    <recommendedName>
        <fullName evidence="4">Secreted protein</fullName>
    </recommendedName>
</protein>
<feature type="signal peptide" evidence="1">
    <location>
        <begin position="1"/>
        <end position="15"/>
    </location>
</feature>
<proteinExistence type="predicted"/>
<comment type="caution">
    <text evidence="2">The sequence shown here is derived from an EMBL/GenBank/DDBJ whole genome shotgun (WGS) entry which is preliminary data.</text>
</comment>
<organism evidence="2 3">
    <name type="scientific">Ceratodon purpureus</name>
    <name type="common">Fire moss</name>
    <name type="synonym">Dicranum purpureum</name>
    <dbReference type="NCBI Taxonomy" id="3225"/>
    <lineage>
        <taxon>Eukaryota</taxon>
        <taxon>Viridiplantae</taxon>
        <taxon>Streptophyta</taxon>
        <taxon>Embryophyta</taxon>
        <taxon>Bryophyta</taxon>
        <taxon>Bryophytina</taxon>
        <taxon>Bryopsida</taxon>
        <taxon>Dicranidae</taxon>
        <taxon>Pseudoditrichales</taxon>
        <taxon>Ditrichaceae</taxon>
        <taxon>Ceratodon</taxon>
    </lineage>
</organism>
<name>A0A8T0IEG7_CERPU</name>
<evidence type="ECO:0000313" key="3">
    <source>
        <dbReference type="Proteomes" id="UP000822688"/>
    </source>
</evidence>
<gene>
    <name evidence="2" type="ORF">KC19_3G007900</name>
</gene>
<keyword evidence="3" id="KW-1185">Reference proteome</keyword>
<dbReference type="Proteomes" id="UP000822688">
    <property type="component" value="Chromosome 3"/>
</dbReference>
<feature type="chain" id="PRO_5035811581" description="Secreted protein" evidence="1">
    <location>
        <begin position="16"/>
        <end position="68"/>
    </location>
</feature>
<accession>A0A8T0IEG7</accession>
<reference evidence="2" key="1">
    <citation type="submission" date="2020-06" db="EMBL/GenBank/DDBJ databases">
        <title>WGS assembly of Ceratodon purpureus strain R40.</title>
        <authorList>
            <person name="Carey S.B."/>
            <person name="Jenkins J."/>
            <person name="Shu S."/>
            <person name="Lovell J.T."/>
            <person name="Sreedasyam A."/>
            <person name="Maumus F."/>
            <person name="Tiley G.P."/>
            <person name="Fernandez-Pozo N."/>
            <person name="Barry K."/>
            <person name="Chen C."/>
            <person name="Wang M."/>
            <person name="Lipzen A."/>
            <person name="Daum C."/>
            <person name="Saski C.A."/>
            <person name="Payton A.C."/>
            <person name="Mcbreen J.C."/>
            <person name="Conrad R.E."/>
            <person name="Kollar L.M."/>
            <person name="Olsson S."/>
            <person name="Huttunen S."/>
            <person name="Landis J.B."/>
            <person name="Wickett N.J."/>
            <person name="Johnson M.G."/>
            <person name="Rensing S.A."/>
            <person name="Grimwood J."/>
            <person name="Schmutz J."/>
            <person name="Mcdaniel S.F."/>
        </authorList>
    </citation>
    <scope>NUCLEOTIDE SEQUENCE</scope>
    <source>
        <strain evidence="2">R40</strain>
    </source>
</reference>
<dbReference type="EMBL" id="CM026423">
    <property type="protein sequence ID" value="KAG0581772.1"/>
    <property type="molecule type" value="Genomic_DNA"/>
</dbReference>